<organism evidence="2 3">
    <name type="scientific">Paraclostridium sordellii</name>
    <name type="common">Clostridium sordellii</name>
    <dbReference type="NCBI Taxonomy" id="1505"/>
    <lineage>
        <taxon>Bacteria</taxon>
        <taxon>Bacillati</taxon>
        <taxon>Bacillota</taxon>
        <taxon>Clostridia</taxon>
        <taxon>Peptostreptococcales</taxon>
        <taxon>Peptostreptococcaceae</taxon>
        <taxon>Paraclostridium</taxon>
    </lineage>
</organism>
<dbReference type="AlphaFoldDB" id="A0A0C7GA57"/>
<sequence length="178" mass="20198">MKEVKLKSGEIAILREPTKDDAQAMIDYLNAIGGESDFLSFGKNEFSASLEDEQDYIEAINKMENSKCIIAVINNELAGIISINSVKKARMKHNGTLGISFRQKYWGMGLGSESMKYIIQWAKSNNITKKINLLVREDNYRGIKLYEKFGFEREGLLKKDICVNGVYYNTIAMGLYID</sequence>
<dbReference type="RefSeq" id="WP_055342431.1">
    <property type="nucleotide sequence ID" value="NZ_CDNI01000003.1"/>
</dbReference>
<dbReference type="GO" id="GO:0004145">
    <property type="term" value="F:diamine N-acetyltransferase activity"/>
    <property type="evidence" value="ECO:0007669"/>
    <property type="project" value="UniProtKB-EC"/>
</dbReference>
<proteinExistence type="predicted"/>
<dbReference type="PROSITE" id="PS51186">
    <property type="entry name" value="GNAT"/>
    <property type="match status" value="1"/>
</dbReference>
<keyword evidence="2" id="KW-0808">Transferase</keyword>
<name>A0A0C7GA57_PARSO</name>
<dbReference type="Gene3D" id="3.40.630.30">
    <property type="match status" value="1"/>
</dbReference>
<dbReference type="Proteomes" id="UP000049127">
    <property type="component" value="Unassembled WGS sequence"/>
</dbReference>
<protein>
    <submittedName>
        <fullName evidence="2">GNAT family acetyltransferase</fullName>
        <ecNumber evidence="2">2.3.1.57</ecNumber>
    </submittedName>
</protein>
<dbReference type="OrthoDB" id="948250at2"/>
<feature type="domain" description="N-acetyltransferase" evidence="1">
    <location>
        <begin position="12"/>
        <end position="178"/>
    </location>
</feature>
<evidence type="ECO:0000313" key="3">
    <source>
        <dbReference type="Proteomes" id="UP000049127"/>
    </source>
</evidence>
<dbReference type="PANTHER" id="PTHR43415">
    <property type="entry name" value="SPERMIDINE N(1)-ACETYLTRANSFERASE"/>
    <property type="match status" value="1"/>
</dbReference>
<dbReference type="Pfam" id="PF00583">
    <property type="entry name" value="Acetyltransf_1"/>
    <property type="match status" value="1"/>
</dbReference>
<reference evidence="3" key="1">
    <citation type="submission" date="2015-01" db="EMBL/GenBank/DDBJ databases">
        <authorList>
            <person name="Aslett M.A."/>
            <person name="De Silva N."/>
        </authorList>
    </citation>
    <scope>NUCLEOTIDE SEQUENCE [LARGE SCALE GENOMIC DNA]</scope>
    <source>
        <strain evidence="3">R28058</strain>
    </source>
</reference>
<dbReference type="InterPro" id="IPR016181">
    <property type="entry name" value="Acyl_CoA_acyltransferase"/>
</dbReference>
<dbReference type="InterPro" id="IPR000182">
    <property type="entry name" value="GNAT_dom"/>
</dbReference>
<dbReference type="EC" id="2.3.1.57" evidence="2"/>
<gene>
    <name evidence="2" type="primary">speG_4</name>
    <name evidence="2" type="ORF">R28058_22211</name>
</gene>
<accession>A0A0C7GA57</accession>
<dbReference type="CDD" id="cd04301">
    <property type="entry name" value="NAT_SF"/>
    <property type="match status" value="1"/>
</dbReference>
<dbReference type="EMBL" id="CEKZ01000003">
    <property type="protein sequence ID" value="CEQ04488.1"/>
    <property type="molecule type" value="Genomic_DNA"/>
</dbReference>
<keyword evidence="2" id="KW-0012">Acyltransferase</keyword>
<dbReference type="PANTHER" id="PTHR43415:SF3">
    <property type="entry name" value="GNAT-FAMILY ACETYLTRANSFERASE"/>
    <property type="match status" value="1"/>
</dbReference>
<evidence type="ECO:0000259" key="1">
    <source>
        <dbReference type="PROSITE" id="PS51186"/>
    </source>
</evidence>
<evidence type="ECO:0000313" key="2">
    <source>
        <dbReference type="EMBL" id="CEQ04488.1"/>
    </source>
</evidence>
<dbReference type="SUPFAM" id="SSF55729">
    <property type="entry name" value="Acyl-CoA N-acyltransferases (Nat)"/>
    <property type="match status" value="1"/>
</dbReference>